<accession>A0A518DR02</accession>
<sequence length="509" mass="55226">MNGSSILHQFVEQAQHLYSLPAVAVEVLALTQQESVDLQSLKTALEKDPALTAKILRVVNSSLFGLSRQVGDLKQALAMLGVKPLKLLVLGFSLPPQIFSGLEESTLEHYWRRSLTKAIACRDIYEKIWKGSGDEAFIAGLLQGIGMLVLIQDLGESYATFWEKVRADGGDLLSLEVLSLGFDHQVLSARLLESWQLPATLVAAVGARSESLSILALGDPALRLPLTLHLAELLTAVLVDRRMGAFPELEYAIASYDRLALTEMEGIVAGLEEKVDQLAEVLTVRLSNGCSYIEVLSQAQQALTDAASDQAQETAVLKELAQLQHEVQSNVAKVRQMRSAPPAAPVSPACPLSELPSEQSILGRLEAAVVRSRQEREPLSVLLFQIDRFDDLVLRFGLAATKRTVSLLTTELGRLADMEVIHEGDGRYLLLANDYDRPEAVALGRRLTQGVCQWASPRGGAILTVSCGLACVTAPPRNFPAQDLLESAERCLYGAQAAGGNTVKSIEIF</sequence>
<evidence type="ECO:0000313" key="4">
    <source>
        <dbReference type="Proteomes" id="UP000317648"/>
    </source>
</evidence>
<dbReference type="OrthoDB" id="243535at2"/>
<dbReference type="SUPFAM" id="SSF55073">
    <property type="entry name" value="Nucleotide cyclase"/>
    <property type="match status" value="1"/>
</dbReference>
<dbReference type="PANTHER" id="PTHR33525">
    <property type="match status" value="1"/>
</dbReference>
<dbReference type="InterPro" id="IPR013976">
    <property type="entry name" value="HDOD"/>
</dbReference>
<dbReference type="Pfam" id="PF08668">
    <property type="entry name" value="HDOD"/>
    <property type="match status" value="1"/>
</dbReference>
<dbReference type="SUPFAM" id="SSF109604">
    <property type="entry name" value="HD-domain/PDEase-like"/>
    <property type="match status" value="1"/>
</dbReference>
<dbReference type="InterPro" id="IPR052340">
    <property type="entry name" value="RNase_Y/CdgJ"/>
</dbReference>
<dbReference type="Gene3D" id="3.30.70.270">
    <property type="match status" value="1"/>
</dbReference>
<dbReference type="Pfam" id="PF00990">
    <property type="entry name" value="GGDEF"/>
    <property type="match status" value="1"/>
</dbReference>
<dbReference type="SMART" id="SM00267">
    <property type="entry name" value="GGDEF"/>
    <property type="match status" value="1"/>
</dbReference>
<protein>
    <submittedName>
        <fullName evidence="3">Diguanylate cyclase</fullName>
    </submittedName>
</protein>
<dbReference type="InterPro" id="IPR043128">
    <property type="entry name" value="Rev_trsase/Diguanyl_cyclase"/>
</dbReference>
<name>A0A518DR02_9BACT</name>
<evidence type="ECO:0000259" key="2">
    <source>
        <dbReference type="PROSITE" id="PS51833"/>
    </source>
</evidence>
<dbReference type="AlphaFoldDB" id="A0A518DR02"/>
<reference evidence="3 4" key="1">
    <citation type="submission" date="2019-02" db="EMBL/GenBank/DDBJ databases">
        <title>Deep-cultivation of Planctomycetes and their phenomic and genomic characterization uncovers novel biology.</title>
        <authorList>
            <person name="Wiegand S."/>
            <person name="Jogler M."/>
            <person name="Boedeker C."/>
            <person name="Pinto D."/>
            <person name="Vollmers J."/>
            <person name="Rivas-Marin E."/>
            <person name="Kohn T."/>
            <person name="Peeters S.H."/>
            <person name="Heuer A."/>
            <person name="Rast P."/>
            <person name="Oberbeckmann S."/>
            <person name="Bunk B."/>
            <person name="Jeske O."/>
            <person name="Meyerdierks A."/>
            <person name="Storesund J.E."/>
            <person name="Kallscheuer N."/>
            <person name="Luecker S."/>
            <person name="Lage O.M."/>
            <person name="Pohl T."/>
            <person name="Merkel B.J."/>
            <person name="Hornburger P."/>
            <person name="Mueller R.-W."/>
            <person name="Bruemmer F."/>
            <person name="Labrenz M."/>
            <person name="Spormann A.M."/>
            <person name="Op den Camp H."/>
            <person name="Overmann J."/>
            <person name="Amann R."/>
            <person name="Jetten M.S.M."/>
            <person name="Mascher T."/>
            <person name="Medema M.H."/>
            <person name="Devos D.P."/>
            <person name="Kaster A.-K."/>
            <person name="Ovreas L."/>
            <person name="Rohde M."/>
            <person name="Galperin M.Y."/>
            <person name="Jogler C."/>
        </authorList>
    </citation>
    <scope>NUCLEOTIDE SEQUENCE [LARGE SCALE GENOMIC DNA]</scope>
    <source>
        <strain evidence="3 4">Pla85_3_4</strain>
    </source>
</reference>
<dbReference type="KEGG" id="lcre:Pla8534_20590"/>
<dbReference type="Proteomes" id="UP000317648">
    <property type="component" value="Chromosome"/>
</dbReference>
<dbReference type="Gene3D" id="1.10.3210.10">
    <property type="entry name" value="Hypothetical protein af1432"/>
    <property type="match status" value="1"/>
</dbReference>
<gene>
    <name evidence="3" type="ORF">Pla8534_20590</name>
</gene>
<dbReference type="InterPro" id="IPR029787">
    <property type="entry name" value="Nucleotide_cyclase"/>
</dbReference>
<dbReference type="PROSITE" id="PS51833">
    <property type="entry name" value="HDOD"/>
    <property type="match status" value="1"/>
</dbReference>
<dbReference type="InterPro" id="IPR000160">
    <property type="entry name" value="GGDEF_dom"/>
</dbReference>
<feature type="domain" description="GGDEF" evidence="1">
    <location>
        <begin position="377"/>
        <end position="508"/>
    </location>
</feature>
<dbReference type="RefSeq" id="WP_145052394.1">
    <property type="nucleotide sequence ID" value="NZ_CP036433.1"/>
</dbReference>
<keyword evidence="4" id="KW-1185">Reference proteome</keyword>
<feature type="domain" description="HDOD" evidence="2">
    <location>
        <begin position="17"/>
        <end position="211"/>
    </location>
</feature>
<dbReference type="EMBL" id="CP036433">
    <property type="protein sequence ID" value="QDU94270.1"/>
    <property type="molecule type" value="Genomic_DNA"/>
</dbReference>
<dbReference type="PROSITE" id="PS50887">
    <property type="entry name" value="GGDEF"/>
    <property type="match status" value="1"/>
</dbReference>
<dbReference type="PANTHER" id="PTHR33525:SF3">
    <property type="entry name" value="RIBONUCLEASE Y"/>
    <property type="match status" value="1"/>
</dbReference>
<organism evidence="3 4">
    <name type="scientific">Lignipirellula cremea</name>
    <dbReference type="NCBI Taxonomy" id="2528010"/>
    <lineage>
        <taxon>Bacteria</taxon>
        <taxon>Pseudomonadati</taxon>
        <taxon>Planctomycetota</taxon>
        <taxon>Planctomycetia</taxon>
        <taxon>Pirellulales</taxon>
        <taxon>Pirellulaceae</taxon>
        <taxon>Lignipirellula</taxon>
    </lineage>
</organism>
<evidence type="ECO:0000259" key="1">
    <source>
        <dbReference type="PROSITE" id="PS50887"/>
    </source>
</evidence>
<evidence type="ECO:0000313" key="3">
    <source>
        <dbReference type="EMBL" id="QDU94270.1"/>
    </source>
</evidence>
<proteinExistence type="predicted"/>